<dbReference type="CDD" id="cd21153">
    <property type="entry name" value="PUA_RlmI"/>
    <property type="match status" value="1"/>
</dbReference>
<dbReference type="GO" id="GO:0008168">
    <property type="term" value="F:methyltransferase activity"/>
    <property type="evidence" value="ECO:0007669"/>
    <property type="project" value="UniProtKB-KW"/>
</dbReference>
<evidence type="ECO:0000256" key="4">
    <source>
        <dbReference type="ARBA" id="ARBA00022603"/>
    </source>
</evidence>
<keyword evidence="10" id="KW-1185">Reference proteome</keyword>
<dbReference type="RefSeq" id="WP_212675379.1">
    <property type="nucleotide sequence ID" value="NZ_JAGSPJ010000003.1"/>
</dbReference>
<comment type="subcellular location">
    <subcellularLocation>
        <location evidence="1">Cytoplasm</location>
    </subcellularLocation>
</comment>
<keyword evidence="7" id="KW-0694">RNA-binding</keyword>
<evidence type="ECO:0000313" key="10">
    <source>
        <dbReference type="Proteomes" id="UP000678545"/>
    </source>
</evidence>
<dbReference type="SMART" id="SM00359">
    <property type="entry name" value="PUA"/>
    <property type="match status" value="1"/>
</dbReference>
<organism evidence="9 10">
    <name type="scientific">Undibacterium fentianense</name>
    <dbReference type="NCBI Taxonomy" id="2828728"/>
    <lineage>
        <taxon>Bacteria</taxon>
        <taxon>Pseudomonadati</taxon>
        <taxon>Pseudomonadota</taxon>
        <taxon>Betaproteobacteria</taxon>
        <taxon>Burkholderiales</taxon>
        <taxon>Oxalobacteraceae</taxon>
        <taxon>Undibacterium</taxon>
    </lineage>
</organism>
<dbReference type="PANTHER" id="PTHR42873:SF1">
    <property type="entry name" value="S-ADENOSYLMETHIONINE-DEPENDENT METHYLTRANSFERASE DOMAIN-CONTAINING PROTEIN"/>
    <property type="match status" value="1"/>
</dbReference>
<keyword evidence="5" id="KW-0808">Transferase</keyword>
<evidence type="ECO:0000256" key="5">
    <source>
        <dbReference type="ARBA" id="ARBA00022679"/>
    </source>
</evidence>
<keyword evidence="2" id="KW-0963">Cytoplasm</keyword>
<evidence type="ECO:0000259" key="8">
    <source>
        <dbReference type="SMART" id="SM00359"/>
    </source>
</evidence>
<dbReference type="GO" id="GO:0032259">
    <property type="term" value="P:methylation"/>
    <property type="evidence" value="ECO:0007669"/>
    <property type="project" value="UniProtKB-KW"/>
</dbReference>
<dbReference type="AlphaFoldDB" id="A0A941IGR3"/>
<dbReference type="PROSITE" id="PS50890">
    <property type="entry name" value="PUA"/>
    <property type="match status" value="1"/>
</dbReference>
<sequence>MLTITIKQGKETSLKAGNPWIYLSAIERVDGKFHERIKSGATCLVRSSKGEFLARAGWSPKSQIRARVWTFDEHEAVDHAMFKRRIHIALHKNLPLQNTAGKPQRLVNGEEDGLPGLVVEFHALGAGFLSCQFQAAGVDAWKVPIVKALISETGCQNVYERTDYLIRQGEGLSGGTGVLAGDAPPTNLSASISKSS</sequence>
<gene>
    <name evidence="9" type="ORF">KDM90_09670</name>
</gene>
<dbReference type="InterPro" id="IPR036974">
    <property type="entry name" value="PUA_sf"/>
</dbReference>
<keyword evidence="6" id="KW-0949">S-adenosyl-L-methionine</keyword>
<reference evidence="9" key="1">
    <citation type="submission" date="2021-04" db="EMBL/GenBank/DDBJ databases">
        <title>novel species isolated from subtropical streams in China.</title>
        <authorList>
            <person name="Lu H."/>
        </authorList>
    </citation>
    <scope>NUCLEOTIDE SEQUENCE</scope>
    <source>
        <strain evidence="9">FT137W</strain>
    </source>
</reference>
<dbReference type="Gene3D" id="2.30.130.10">
    <property type="entry name" value="PUA domain"/>
    <property type="match status" value="1"/>
</dbReference>
<dbReference type="SUPFAM" id="SSF88697">
    <property type="entry name" value="PUA domain-like"/>
    <property type="match status" value="1"/>
</dbReference>
<dbReference type="Proteomes" id="UP000678545">
    <property type="component" value="Unassembled WGS sequence"/>
</dbReference>
<comment type="caution">
    <text evidence="9">The sequence shown here is derived from an EMBL/GenBank/DDBJ whole genome shotgun (WGS) entry which is preliminary data.</text>
</comment>
<keyword evidence="3" id="KW-0698">rRNA processing</keyword>
<evidence type="ECO:0000256" key="7">
    <source>
        <dbReference type="ARBA" id="ARBA00022884"/>
    </source>
</evidence>
<evidence type="ECO:0000256" key="3">
    <source>
        <dbReference type="ARBA" id="ARBA00022552"/>
    </source>
</evidence>
<keyword evidence="4 9" id="KW-0489">Methyltransferase</keyword>
<dbReference type="GO" id="GO:0003723">
    <property type="term" value="F:RNA binding"/>
    <property type="evidence" value="ECO:0007669"/>
    <property type="project" value="UniProtKB-KW"/>
</dbReference>
<dbReference type="CDD" id="cd11572">
    <property type="entry name" value="RlmI_M_like"/>
    <property type="match status" value="1"/>
</dbReference>
<protein>
    <submittedName>
        <fullName evidence="9">SAM-dependent methyltransferase</fullName>
    </submittedName>
</protein>
<dbReference type="Pfam" id="PF17785">
    <property type="entry name" value="PUA_3"/>
    <property type="match status" value="1"/>
</dbReference>
<dbReference type="GO" id="GO:0006364">
    <property type="term" value="P:rRNA processing"/>
    <property type="evidence" value="ECO:0007669"/>
    <property type="project" value="UniProtKB-KW"/>
</dbReference>
<feature type="domain" description="PUA" evidence="8">
    <location>
        <begin position="2"/>
        <end position="91"/>
    </location>
</feature>
<evidence type="ECO:0000313" key="9">
    <source>
        <dbReference type="EMBL" id="MBR7800265.1"/>
    </source>
</evidence>
<dbReference type="InterPro" id="IPR041532">
    <property type="entry name" value="RlmI-like_PUA"/>
</dbReference>
<dbReference type="Gene3D" id="3.30.750.80">
    <property type="entry name" value="RNA methyltransferase domain (HRMD) like"/>
    <property type="match status" value="1"/>
</dbReference>
<name>A0A941IGR3_9BURK</name>
<proteinExistence type="predicted"/>
<accession>A0A941IGR3</accession>
<evidence type="ECO:0000256" key="1">
    <source>
        <dbReference type="ARBA" id="ARBA00004496"/>
    </source>
</evidence>
<dbReference type="EMBL" id="JAGSPJ010000003">
    <property type="protein sequence ID" value="MBR7800265.1"/>
    <property type="molecule type" value="Genomic_DNA"/>
</dbReference>
<dbReference type="InterPro" id="IPR002478">
    <property type="entry name" value="PUA"/>
</dbReference>
<evidence type="ECO:0000256" key="6">
    <source>
        <dbReference type="ARBA" id="ARBA00022691"/>
    </source>
</evidence>
<dbReference type="InterPro" id="IPR015947">
    <property type="entry name" value="PUA-like_sf"/>
</dbReference>
<dbReference type="PANTHER" id="PTHR42873">
    <property type="entry name" value="RIBOSOMAL RNA LARGE SUBUNIT METHYLTRANSFERASE"/>
    <property type="match status" value="1"/>
</dbReference>
<evidence type="ECO:0000256" key="2">
    <source>
        <dbReference type="ARBA" id="ARBA00022490"/>
    </source>
</evidence>